<dbReference type="Proteomes" id="UP000805193">
    <property type="component" value="Unassembled WGS sequence"/>
</dbReference>
<reference evidence="1 2" key="1">
    <citation type="journal article" date="2020" name="Cell">
        <title>Large-Scale Comparative Analyses of Tick Genomes Elucidate Their Genetic Diversity and Vector Capacities.</title>
        <authorList>
            <consortium name="Tick Genome and Microbiome Consortium (TIGMIC)"/>
            <person name="Jia N."/>
            <person name="Wang J."/>
            <person name="Shi W."/>
            <person name="Du L."/>
            <person name="Sun Y."/>
            <person name="Zhan W."/>
            <person name="Jiang J.F."/>
            <person name="Wang Q."/>
            <person name="Zhang B."/>
            <person name="Ji P."/>
            <person name="Bell-Sakyi L."/>
            <person name="Cui X.M."/>
            <person name="Yuan T.T."/>
            <person name="Jiang B.G."/>
            <person name="Yang W.F."/>
            <person name="Lam T.T."/>
            <person name="Chang Q.C."/>
            <person name="Ding S.J."/>
            <person name="Wang X.J."/>
            <person name="Zhu J.G."/>
            <person name="Ruan X.D."/>
            <person name="Zhao L."/>
            <person name="Wei J.T."/>
            <person name="Ye R.Z."/>
            <person name="Que T.C."/>
            <person name="Du C.H."/>
            <person name="Zhou Y.H."/>
            <person name="Cheng J.X."/>
            <person name="Dai P.F."/>
            <person name="Guo W.B."/>
            <person name="Han X.H."/>
            <person name="Huang E.J."/>
            <person name="Li L.F."/>
            <person name="Wei W."/>
            <person name="Gao Y.C."/>
            <person name="Liu J.Z."/>
            <person name="Shao H.Z."/>
            <person name="Wang X."/>
            <person name="Wang C.C."/>
            <person name="Yang T.C."/>
            <person name="Huo Q.B."/>
            <person name="Li W."/>
            <person name="Chen H.Y."/>
            <person name="Chen S.E."/>
            <person name="Zhou L.G."/>
            <person name="Ni X.B."/>
            <person name="Tian J.H."/>
            <person name="Sheng Y."/>
            <person name="Liu T."/>
            <person name="Pan Y.S."/>
            <person name="Xia L.Y."/>
            <person name="Li J."/>
            <person name="Zhao F."/>
            <person name="Cao W.C."/>
        </authorList>
    </citation>
    <scope>NUCLEOTIDE SEQUENCE [LARGE SCALE GENOMIC DNA]</scope>
    <source>
        <strain evidence="1">Iper-2018</strain>
    </source>
</reference>
<organism evidence="1 2">
    <name type="scientific">Ixodes persulcatus</name>
    <name type="common">Taiga tick</name>
    <dbReference type="NCBI Taxonomy" id="34615"/>
    <lineage>
        <taxon>Eukaryota</taxon>
        <taxon>Metazoa</taxon>
        <taxon>Ecdysozoa</taxon>
        <taxon>Arthropoda</taxon>
        <taxon>Chelicerata</taxon>
        <taxon>Arachnida</taxon>
        <taxon>Acari</taxon>
        <taxon>Parasitiformes</taxon>
        <taxon>Ixodida</taxon>
        <taxon>Ixodoidea</taxon>
        <taxon>Ixodidae</taxon>
        <taxon>Ixodinae</taxon>
        <taxon>Ixodes</taxon>
    </lineage>
</organism>
<evidence type="ECO:0000313" key="1">
    <source>
        <dbReference type="EMBL" id="KAG0427084.1"/>
    </source>
</evidence>
<name>A0AC60Q214_IXOPE</name>
<accession>A0AC60Q214</accession>
<gene>
    <name evidence="1" type="ORF">HPB47_025845</name>
</gene>
<sequence>MAVIWMIVEEQRYEAGSATRLLGPVRAAPKAGCDVSQVDGCAADVFLFAAKESAPKDAAELESYCKVQKASEECSRNYVKKCTESVVQGIATIFLDDIKDEIETRCDPTQDYHKEYLNHVACMNSVGPEIHKCMKNLILELDIAAQLPVKQRIGGACCKFDGFENCVTKHVQSKCNAESTTFAKGLLNKYAGELLGTVCGAFKGNDKCAAINYGSAVGDANLKSILAPLIKVSDALG</sequence>
<protein>
    <submittedName>
        <fullName evidence="1">Uncharacterized protein</fullName>
    </submittedName>
</protein>
<proteinExistence type="predicted"/>
<dbReference type="EMBL" id="JABSTQ010009655">
    <property type="protein sequence ID" value="KAG0427084.1"/>
    <property type="molecule type" value="Genomic_DNA"/>
</dbReference>
<comment type="caution">
    <text evidence="1">The sequence shown here is derived from an EMBL/GenBank/DDBJ whole genome shotgun (WGS) entry which is preliminary data.</text>
</comment>
<evidence type="ECO:0000313" key="2">
    <source>
        <dbReference type="Proteomes" id="UP000805193"/>
    </source>
</evidence>
<keyword evidence="2" id="KW-1185">Reference proteome</keyword>